<dbReference type="RefSeq" id="WP_176064567.1">
    <property type="nucleotide sequence ID" value="NZ_BJTG01000004.1"/>
</dbReference>
<feature type="region of interest" description="Disordered" evidence="1">
    <location>
        <begin position="385"/>
        <end position="405"/>
    </location>
</feature>
<feature type="signal peptide" evidence="2">
    <location>
        <begin position="1"/>
        <end position="31"/>
    </location>
</feature>
<dbReference type="AlphaFoldDB" id="A0A7I9VLK6"/>
<dbReference type="InterPro" id="IPR006311">
    <property type="entry name" value="TAT_signal"/>
</dbReference>
<evidence type="ECO:0000313" key="4">
    <source>
        <dbReference type="Proteomes" id="UP000503640"/>
    </source>
</evidence>
<evidence type="ECO:0000313" key="3">
    <source>
        <dbReference type="EMBL" id="GEJ57078.1"/>
    </source>
</evidence>
<gene>
    <name evidence="3" type="ORF">AMYX_18190</name>
</gene>
<evidence type="ECO:0000256" key="2">
    <source>
        <dbReference type="SAM" id="SignalP"/>
    </source>
</evidence>
<dbReference type="Gene3D" id="3.40.50.10610">
    <property type="entry name" value="ABC-type transport auxiliary lipoprotein component"/>
    <property type="match status" value="2"/>
</dbReference>
<dbReference type="Proteomes" id="UP000503640">
    <property type="component" value="Unassembled WGS sequence"/>
</dbReference>
<feature type="chain" id="PRO_5029806117" evidence="2">
    <location>
        <begin position="32"/>
        <end position="405"/>
    </location>
</feature>
<name>A0A7I9VLK6_9BACT</name>
<organism evidence="3 4">
    <name type="scientific">Anaeromyxobacter diazotrophicus</name>
    <dbReference type="NCBI Taxonomy" id="2590199"/>
    <lineage>
        <taxon>Bacteria</taxon>
        <taxon>Pseudomonadati</taxon>
        <taxon>Myxococcota</taxon>
        <taxon>Myxococcia</taxon>
        <taxon>Myxococcales</taxon>
        <taxon>Cystobacterineae</taxon>
        <taxon>Anaeromyxobacteraceae</taxon>
        <taxon>Anaeromyxobacter</taxon>
    </lineage>
</organism>
<dbReference type="EMBL" id="BJTG01000004">
    <property type="protein sequence ID" value="GEJ57078.1"/>
    <property type="molecule type" value="Genomic_DNA"/>
</dbReference>
<feature type="region of interest" description="Disordered" evidence="1">
    <location>
        <begin position="30"/>
        <end position="50"/>
    </location>
</feature>
<evidence type="ECO:0000256" key="1">
    <source>
        <dbReference type="SAM" id="MobiDB-lite"/>
    </source>
</evidence>
<reference evidence="4" key="1">
    <citation type="journal article" date="2020" name="Appl. Environ. Microbiol.">
        <title>Diazotrophic Anaeromyxobacter Isolates from Soils.</title>
        <authorList>
            <person name="Masuda Y."/>
            <person name="Yamanaka H."/>
            <person name="Xu Z.X."/>
            <person name="Shiratori Y."/>
            <person name="Aono T."/>
            <person name="Amachi S."/>
            <person name="Senoo K."/>
            <person name="Itoh H."/>
        </authorList>
    </citation>
    <scope>NUCLEOTIDE SEQUENCE [LARGE SCALE GENOMIC DNA]</scope>
    <source>
        <strain evidence="4">R267</strain>
    </source>
</reference>
<dbReference type="PROSITE" id="PS51318">
    <property type="entry name" value="TAT"/>
    <property type="match status" value="1"/>
</dbReference>
<proteinExistence type="predicted"/>
<protein>
    <submittedName>
        <fullName evidence="3">Lipoprotein</fullName>
    </submittedName>
</protein>
<keyword evidence="4" id="KW-1185">Reference proteome</keyword>
<sequence length="405" mass="42836">MTSSTSSSSSRRALLALLAAAAWALPPPAAAQAPAEPAEPAEEAPLPVPPREPGALARVAVFPVENLSGAAIGARELRGAVELALARRGLDVIGGDLLERFLARHRIRYTGGIDAATSAAAARDLDVDGVVVSSLDFYDESRPSFGMTMRLVSGPEATVRWIDGVAQAGDESPGLLGLGIVREVRTLRDRVLARLGQSLADALQGKGPSAPPCPDGRRFRPKVRSRTGIFAQDEERLTVAVVPFRNLSRRRFAGEAVALTFARQLASMPGLTLVEPGVVRDVLLRQRIVMEGGVSLDQLRTLHGALGVDLLVAGDVFDYTDAGGSGAPTANFTVSVLDDRAGRVLWQSTSYNQGDDGVFFFDAGKVGTVPRLACRMARSAVEQMVSAPRRPAGAADPQRKPDHAR</sequence>
<comment type="caution">
    <text evidence="3">The sequence shown here is derived from an EMBL/GenBank/DDBJ whole genome shotgun (WGS) entry which is preliminary data.</text>
</comment>
<accession>A0A7I9VLK6</accession>
<keyword evidence="3" id="KW-0449">Lipoprotein</keyword>
<keyword evidence="2" id="KW-0732">Signal</keyword>